<feature type="region of interest" description="Disordered" evidence="1">
    <location>
        <begin position="104"/>
        <end position="124"/>
    </location>
</feature>
<evidence type="ECO:0000313" key="2">
    <source>
        <dbReference type="EMBL" id="KAK3890846.1"/>
    </source>
</evidence>
<sequence length="124" mass="13213">MQNPRVFVMPANPGTRRVGRPAACQLVKPACRHNHIKSGVRLPCRGGGRRCEVTGREGGSARPDGIFGGGKERTWSGGGIACLEDEVFVGEAGGHSWEGFLHKEGGNVTEGEESRKTFSPVTLI</sequence>
<name>A0AAE1GFC5_PETCI</name>
<dbReference type="AlphaFoldDB" id="A0AAE1GFC5"/>
<keyword evidence="3" id="KW-1185">Reference proteome</keyword>
<comment type="caution">
    <text evidence="2">The sequence shown here is derived from an EMBL/GenBank/DDBJ whole genome shotgun (WGS) entry which is preliminary data.</text>
</comment>
<dbReference type="Proteomes" id="UP001286313">
    <property type="component" value="Unassembled WGS sequence"/>
</dbReference>
<proteinExistence type="predicted"/>
<organism evidence="2 3">
    <name type="scientific">Petrolisthes cinctipes</name>
    <name type="common">Flat porcelain crab</name>
    <dbReference type="NCBI Taxonomy" id="88211"/>
    <lineage>
        <taxon>Eukaryota</taxon>
        <taxon>Metazoa</taxon>
        <taxon>Ecdysozoa</taxon>
        <taxon>Arthropoda</taxon>
        <taxon>Crustacea</taxon>
        <taxon>Multicrustacea</taxon>
        <taxon>Malacostraca</taxon>
        <taxon>Eumalacostraca</taxon>
        <taxon>Eucarida</taxon>
        <taxon>Decapoda</taxon>
        <taxon>Pleocyemata</taxon>
        <taxon>Anomura</taxon>
        <taxon>Galatheoidea</taxon>
        <taxon>Porcellanidae</taxon>
        <taxon>Petrolisthes</taxon>
    </lineage>
</organism>
<reference evidence="2" key="1">
    <citation type="submission" date="2023-10" db="EMBL/GenBank/DDBJ databases">
        <title>Genome assemblies of two species of porcelain crab, Petrolisthes cinctipes and Petrolisthes manimaculis (Anomura: Porcellanidae).</title>
        <authorList>
            <person name="Angst P."/>
        </authorList>
    </citation>
    <scope>NUCLEOTIDE SEQUENCE</scope>
    <source>
        <strain evidence="2">PB745_01</strain>
        <tissue evidence="2">Gill</tissue>
    </source>
</reference>
<evidence type="ECO:0000256" key="1">
    <source>
        <dbReference type="SAM" id="MobiDB-lite"/>
    </source>
</evidence>
<accession>A0AAE1GFC5</accession>
<gene>
    <name evidence="2" type="ORF">Pcinc_005232</name>
</gene>
<evidence type="ECO:0000313" key="3">
    <source>
        <dbReference type="Proteomes" id="UP001286313"/>
    </source>
</evidence>
<dbReference type="EMBL" id="JAWQEG010000384">
    <property type="protein sequence ID" value="KAK3890846.1"/>
    <property type="molecule type" value="Genomic_DNA"/>
</dbReference>
<protein>
    <submittedName>
        <fullName evidence="2">Uncharacterized protein</fullName>
    </submittedName>
</protein>